<dbReference type="PANTHER" id="PTHR46396:SF2">
    <property type="entry name" value="ILEI_PANDER DOMAIN-CONTAINING PROTEIN"/>
    <property type="match status" value="1"/>
</dbReference>
<dbReference type="AlphaFoldDB" id="A0A9J7MT00"/>
<dbReference type="Pfam" id="PF15711">
    <property type="entry name" value="ILEI"/>
    <property type="match status" value="3"/>
</dbReference>
<feature type="domain" description="ILEI/PANDER" evidence="2">
    <location>
        <begin position="32"/>
        <end position="78"/>
    </location>
</feature>
<evidence type="ECO:0000256" key="1">
    <source>
        <dbReference type="SAM" id="MobiDB-lite"/>
    </source>
</evidence>
<reference evidence="4" key="2">
    <citation type="submission" date="2025-08" db="UniProtKB">
        <authorList>
            <consortium name="RefSeq"/>
        </authorList>
    </citation>
    <scope>IDENTIFICATION</scope>
    <source>
        <strain evidence="4">S238N-H82</strain>
        <tissue evidence="4">Testes</tissue>
    </source>
</reference>
<dbReference type="Proteomes" id="UP000001554">
    <property type="component" value="Chromosome 5"/>
</dbReference>
<keyword evidence="3" id="KW-1185">Reference proteome</keyword>
<dbReference type="GeneID" id="118416891"/>
<dbReference type="InterPro" id="IPR052463">
    <property type="entry name" value="O-linked_mannose_GnT"/>
</dbReference>
<dbReference type="OMA" id="GCNDPNK"/>
<evidence type="ECO:0000259" key="2">
    <source>
        <dbReference type="Pfam" id="PF15711"/>
    </source>
</evidence>
<reference evidence="3" key="1">
    <citation type="journal article" date="2020" name="Nat. Ecol. Evol.">
        <title>Deeply conserved synteny resolves early events in vertebrate evolution.</title>
        <authorList>
            <person name="Simakov O."/>
            <person name="Marletaz F."/>
            <person name="Yue J.X."/>
            <person name="O'Connell B."/>
            <person name="Jenkins J."/>
            <person name="Brandt A."/>
            <person name="Calef R."/>
            <person name="Tung C.H."/>
            <person name="Huang T.K."/>
            <person name="Schmutz J."/>
            <person name="Satoh N."/>
            <person name="Yu J.K."/>
            <person name="Putnam N.H."/>
            <person name="Green R.E."/>
            <person name="Rokhsar D.S."/>
        </authorList>
    </citation>
    <scope>NUCLEOTIDE SEQUENCE [LARGE SCALE GENOMIC DNA]</scope>
    <source>
        <strain evidence="3">S238N-H82</strain>
    </source>
</reference>
<feature type="domain" description="ILEI/PANDER" evidence="2">
    <location>
        <begin position="312"/>
        <end position="400"/>
    </location>
</feature>
<dbReference type="KEGG" id="bfo:118416891"/>
<evidence type="ECO:0000313" key="4">
    <source>
        <dbReference type="RefSeq" id="XP_035678065.1"/>
    </source>
</evidence>
<feature type="compositionally biased region" description="Basic and acidic residues" evidence="1">
    <location>
        <begin position="430"/>
        <end position="444"/>
    </location>
</feature>
<feature type="region of interest" description="Disordered" evidence="1">
    <location>
        <begin position="417"/>
        <end position="444"/>
    </location>
</feature>
<accession>A0A9J7MT00</accession>
<sequence length="444" mass="47851">MDGMIRVSGMSPTIPEISPTLSLADRRATLMKAGRIIVVVVHDSGDFTGGLSSVLAPYGSTITYLGRRESYAMITQKGPKPSWFVEKRSAKGAGPTIVEAFIPPVAKGFTVRAQSYAWEDPGFRDVPYNSRDLTYIVVGGQKSNIDEGLKRGHQVFILNEQTGQVVDKAAFDTWVHGDAEAATKMATFLGGAAEGRIIVVVVHDSGDFTGGLSSVLAPYGSTITYLGRRESYAMITQKGPKPSWFVEKRSAKGAGPTTVEAFIPPVAKGFTVRAQSYAWEDPGFRDVPYNSRDLTYIVVGGQKSNIDEGLKRGHQVFILNEQTGQVVDKVAFDTWVHGDAEAATKMATFLGGAAEGRIIVVVVHDSGDFTGGLSSVLAPYGSTITYLGRRESYAMITQKGPKPSWFVEKRSAKGAGPTTVEAFIPPAGTLEDHEVDNDKDRDEL</sequence>
<dbReference type="PANTHER" id="PTHR46396">
    <property type="entry name" value="PROTEIN O-LINKED-MANNOSE BETA-1,2-N-ACETYLGLUCOSAMINYLTRANSFERASE 1"/>
    <property type="match status" value="1"/>
</dbReference>
<evidence type="ECO:0000313" key="3">
    <source>
        <dbReference type="Proteomes" id="UP000001554"/>
    </source>
</evidence>
<feature type="domain" description="ILEI/PANDER" evidence="2">
    <location>
        <begin position="151"/>
        <end position="239"/>
    </location>
</feature>
<name>A0A9J7MT00_BRAFL</name>
<dbReference type="PROSITE" id="PS52031">
    <property type="entry name" value="GG_LECTIN"/>
    <property type="match status" value="2"/>
</dbReference>
<protein>
    <submittedName>
        <fullName evidence="4">Uncharacterized protein LOC118416891</fullName>
    </submittedName>
</protein>
<dbReference type="RefSeq" id="XP_035678065.1">
    <property type="nucleotide sequence ID" value="XM_035822172.1"/>
</dbReference>
<proteinExistence type="predicted"/>
<dbReference type="InterPro" id="IPR039477">
    <property type="entry name" value="ILEI/PANDER_dom"/>
</dbReference>
<dbReference type="OrthoDB" id="440755at2759"/>
<gene>
    <name evidence="4" type="primary">LOC118416891</name>
</gene>
<organism evidence="3 4">
    <name type="scientific">Branchiostoma floridae</name>
    <name type="common">Florida lancelet</name>
    <name type="synonym">Amphioxus</name>
    <dbReference type="NCBI Taxonomy" id="7739"/>
    <lineage>
        <taxon>Eukaryota</taxon>
        <taxon>Metazoa</taxon>
        <taxon>Chordata</taxon>
        <taxon>Cephalochordata</taxon>
        <taxon>Leptocardii</taxon>
        <taxon>Amphioxiformes</taxon>
        <taxon>Branchiostomatidae</taxon>
        <taxon>Branchiostoma</taxon>
    </lineage>
</organism>